<feature type="transmembrane region" description="Helical" evidence="8">
    <location>
        <begin position="38"/>
        <end position="66"/>
    </location>
</feature>
<name>A0A9X3TTE2_9BACL</name>
<reference evidence="9" key="1">
    <citation type="submission" date="2022-12" db="EMBL/GenBank/DDBJ databases">
        <title>Draft genome sequence of the thermophilic strain Brevibacillus thermoruber HT42, isolated from Los Humeros, Puebla, Mexico, with biotechnological potential.</title>
        <authorList>
            <person name="Lara Sanchez J."/>
            <person name="Solis Palacios R."/>
            <person name="Bustos Baena A.S."/>
            <person name="Ruz Baez A.E."/>
            <person name="Espinosa Luna G."/>
            <person name="Oliart Ros R.M."/>
        </authorList>
    </citation>
    <scope>NUCLEOTIDE SEQUENCE</scope>
    <source>
        <strain evidence="9">HT42</strain>
    </source>
</reference>
<keyword evidence="1" id="KW-1003">Cell membrane</keyword>
<evidence type="ECO:0000256" key="5">
    <source>
        <dbReference type="ARBA" id="ARBA00022801"/>
    </source>
</evidence>
<dbReference type="GO" id="GO:0016020">
    <property type="term" value="C:membrane"/>
    <property type="evidence" value="ECO:0007669"/>
    <property type="project" value="InterPro"/>
</dbReference>
<feature type="transmembrane region" description="Helical" evidence="8">
    <location>
        <begin position="147"/>
        <end position="167"/>
    </location>
</feature>
<keyword evidence="4 8" id="KW-0812">Transmembrane</keyword>
<evidence type="ECO:0000313" key="9">
    <source>
        <dbReference type="EMBL" id="MDA5110609.1"/>
    </source>
</evidence>
<dbReference type="GO" id="GO:0008233">
    <property type="term" value="F:peptidase activity"/>
    <property type="evidence" value="ECO:0007669"/>
    <property type="project" value="UniProtKB-KW"/>
</dbReference>
<keyword evidence="6 8" id="KW-1133">Transmembrane helix</keyword>
<evidence type="ECO:0000256" key="2">
    <source>
        <dbReference type="ARBA" id="ARBA00022654"/>
    </source>
</evidence>
<evidence type="ECO:0000256" key="4">
    <source>
        <dbReference type="ARBA" id="ARBA00022692"/>
    </source>
</evidence>
<dbReference type="InterPro" id="IPR006741">
    <property type="entry name" value="AgrB"/>
</dbReference>
<dbReference type="Proteomes" id="UP001151071">
    <property type="component" value="Unassembled WGS sequence"/>
</dbReference>
<evidence type="ECO:0000256" key="8">
    <source>
        <dbReference type="SAM" id="Phobius"/>
    </source>
</evidence>
<dbReference type="AlphaFoldDB" id="A0A9X3TTE2"/>
<keyword evidence="7 8" id="KW-0472">Membrane</keyword>
<feature type="transmembrane region" description="Helical" evidence="8">
    <location>
        <begin position="173"/>
        <end position="193"/>
    </location>
</feature>
<dbReference type="GO" id="GO:0006508">
    <property type="term" value="P:proteolysis"/>
    <property type="evidence" value="ECO:0007669"/>
    <property type="project" value="UniProtKB-KW"/>
</dbReference>
<comment type="caution">
    <text evidence="9">The sequence shown here is derived from an EMBL/GenBank/DDBJ whole genome shotgun (WGS) entry which is preliminary data.</text>
</comment>
<evidence type="ECO:0000256" key="3">
    <source>
        <dbReference type="ARBA" id="ARBA00022670"/>
    </source>
</evidence>
<keyword evidence="10" id="KW-1185">Reference proteome</keyword>
<keyword evidence="5" id="KW-0378">Hydrolase</keyword>
<dbReference type="EMBL" id="JAPYYP010000036">
    <property type="protein sequence ID" value="MDA5110609.1"/>
    <property type="molecule type" value="Genomic_DNA"/>
</dbReference>
<dbReference type="RefSeq" id="WP_029100251.1">
    <property type="nucleotide sequence ID" value="NZ_JAPYYP010000036.1"/>
</dbReference>
<evidence type="ECO:0000256" key="6">
    <source>
        <dbReference type="ARBA" id="ARBA00022989"/>
    </source>
</evidence>
<feature type="transmembrane region" description="Helical" evidence="8">
    <location>
        <begin position="78"/>
        <end position="97"/>
    </location>
</feature>
<gene>
    <name evidence="9" type="ORF">O3V59_19915</name>
</gene>
<sequence length="203" mass="22488">MGWTRKVSNRIAKRLTMEGSPYTAGQISHGIEIFLLNLINAAVLLLAAWLLGIFPETLCFALILFLHRVITGGVHLKNPWTCLIAGLLIMLGGGYLVKHVPLLPPAAAYALILLAFGTAFVIYYRHAPAAHSYVNYQPSVRQTSRKIAFSLLGCACFLSLVLVEFSYRLAITYTLAVFLQSLLLHPVAFRLVARLEKTFSKGW</sequence>
<accession>A0A9X3TTE2</accession>
<proteinExistence type="predicted"/>
<protein>
    <submittedName>
        <fullName evidence="9">Accessory gene regulator B family protein</fullName>
    </submittedName>
</protein>
<evidence type="ECO:0000313" key="10">
    <source>
        <dbReference type="Proteomes" id="UP001151071"/>
    </source>
</evidence>
<evidence type="ECO:0000256" key="1">
    <source>
        <dbReference type="ARBA" id="ARBA00022475"/>
    </source>
</evidence>
<dbReference type="Pfam" id="PF04647">
    <property type="entry name" value="AgrB"/>
    <property type="match status" value="1"/>
</dbReference>
<dbReference type="GO" id="GO:0009372">
    <property type="term" value="P:quorum sensing"/>
    <property type="evidence" value="ECO:0007669"/>
    <property type="project" value="UniProtKB-KW"/>
</dbReference>
<keyword evidence="3" id="KW-0645">Protease</keyword>
<dbReference type="SMART" id="SM00793">
    <property type="entry name" value="AgrB"/>
    <property type="match status" value="1"/>
</dbReference>
<evidence type="ECO:0000256" key="7">
    <source>
        <dbReference type="ARBA" id="ARBA00023136"/>
    </source>
</evidence>
<feature type="transmembrane region" description="Helical" evidence="8">
    <location>
        <begin position="103"/>
        <end position="126"/>
    </location>
</feature>
<keyword evidence="2" id="KW-0673">Quorum sensing</keyword>
<organism evidence="9 10">
    <name type="scientific">Brevibacillus thermoruber</name>
    <dbReference type="NCBI Taxonomy" id="33942"/>
    <lineage>
        <taxon>Bacteria</taxon>
        <taxon>Bacillati</taxon>
        <taxon>Bacillota</taxon>
        <taxon>Bacilli</taxon>
        <taxon>Bacillales</taxon>
        <taxon>Paenibacillaceae</taxon>
        <taxon>Brevibacillus</taxon>
    </lineage>
</organism>